<dbReference type="GO" id="GO:0005524">
    <property type="term" value="F:ATP binding"/>
    <property type="evidence" value="ECO:0007669"/>
    <property type="project" value="UniProtKB-KW"/>
</dbReference>
<dbReference type="EMBL" id="MU152819">
    <property type="protein sequence ID" value="KAF9440138.1"/>
    <property type="molecule type" value="Genomic_DNA"/>
</dbReference>
<evidence type="ECO:0000256" key="4">
    <source>
        <dbReference type="ARBA" id="ARBA00022741"/>
    </source>
</evidence>
<keyword evidence="4" id="KW-0547">Nucleotide-binding</keyword>
<reference evidence="8" key="1">
    <citation type="submission" date="2020-11" db="EMBL/GenBank/DDBJ databases">
        <authorList>
            <consortium name="DOE Joint Genome Institute"/>
            <person name="Ahrendt S."/>
            <person name="Riley R."/>
            <person name="Andreopoulos W."/>
            <person name="Labutti K."/>
            <person name="Pangilinan J."/>
            <person name="Ruiz-Duenas F.J."/>
            <person name="Barrasa J.M."/>
            <person name="Sanchez-Garcia M."/>
            <person name="Camarero S."/>
            <person name="Miyauchi S."/>
            <person name="Serrano A."/>
            <person name="Linde D."/>
            <person name="Babiker R."/>
            <person name="Drula E."/>
            <person name="Ayuso-Fernandez I."/>
            <person name="Pacheco R."/>
            <person name="Padilla G."/>
            <person name="Ferreira P."/>
            <person name="Barriuso J."/>
            <person name="Kellner H."/>
            <person name="Castanera R."/>
            <person name="Alfaro M."/>
            <person name="Ramirez L."/>
            <person name="Pisabarro A.G."/>
            <person name="Kuo A."/>
            <person name="Tritt A."/>
            <person name="Lipzen A."/>
            <person name="He G."/>
            <person name="Yan M."/>
            <person name="Ng V."/>
            <person name="Cullen D."/>
            <person name="Martin F."/>
            <person name="Rosso M.-N."/>
            <person name="Henrissat B."/>
            <person name="Hibbett D."/>
            <person name="Martinez A.T."/>
            <person name="Grigoriev I.V."/>
        </authorList>
    </citation>
    <scope>NUCLEOTIDE SEQUENCE</scope>
    <source>
        <strain evidence="8">MF-IS2</strain>
    </source>
</reference>
<dbReference type="PANTHER" id="PTHR11584:SF369">
    <property type="entry name" value="MITOGEN-ACTIVATED PROTEIN KINASE KINASE KINASE 19-RELATED"/>
    <property type="match status" value="1"/>
</dbReference>
<sequence length="115" mass="12906">IIHGDIKGQNILLDNSHVWVTDFGTSKLLDIPLSTSSCMAGTFHWMSPELLHDEYPKPTTTSNVWAFGMTILQVFTGRNPYNHIKNNAAVIVGFMQGELPPQPPEIDNIMWTLLK</sequence>
<dbReference type="InterPro" id="IPR011009">
    <property type="entry name" value="Kinase-like_dom_sf"/>
</dbReference>
<dbReference type="InterPro" id="IPR000719">
    <property type="entry name" value="Prot_kinase_dom"/>
</dbReference>
<dbReference type="Gene3D" id="1.10.510.10">
    <property type="entry name" value="Transferase(Phosphotransferase) domain 1"/>
    <property type="match status" value="1"/>
</dbReference>
<evidence type="ECO:0000256" key="2">
    <source>
        <dbReference type="ARBA" id="ARBA00022527"/>
    </source>
</evidence>
<comment type="caution">
    <text evidence="8">The sequence shown here is derived from an EMBL/GenBank/DDBJ whole genome shotgun (WGS) entry which is preliminary data.</text>
</comment>
<feature type="domain" description="Protein kinase" evidence="7">
    <location>
        <begin position="1"/>
        <end position="115"/>
    </location>
</feature>
<keyword evidence="5 8" id="KW-0418">Kinase</keyword>
<proteinExistence type="inferred from homology"/>
<comment type="similarity">
    <text evidence="1">Belongs to the protein kinase superfamily. STE Ser/Thr protein kinase family. MAP kinase kinase kinase subfamily.</text>
</comment>
<dbReference type="InterPro" id="IPR008271">
    <property type="entry name" value="Ser/Thr_kinase_AS"/>
</dbReference>
<keyword evidence="9" id="KW-1185">Reference proteome</keyword>
<dbReference type="AlphaFoldDB" id="A0A9P6BW27"/>
<dbReference type="SUPFAM" id="SSF56112">
    <property type="entry name" value="Protein kinase-like (PK-like)"/>
    <property type="match status" value="1"/>
</dbReference>
<evidence type="ECO:0000256" key="6">
    <source>
        <dbReference type="ARBA" id="ARBA00022840"/>
    </source>
</evidence>
<evidence type="ECO:0000313" key="9">
    <source>
        <dbReference type="Proteomes" id="UP000807342"/>
    </source>
</evidence>
<evidence type="ECO:0000256" key="3">
    <source>
        <dbReference type="ARBA" id="ARBA00022679"/>
    </source>
</evidence>
<dbReference type="GO" id="GO:0004674">
    <property type="term" value="F:protein serine/threonine kinase activity"/>
    <property type="evidence" value="ECO:0007669"/>
    <property type="project" value="UniProtKB-KW"/>
</dbReference>
<keyword evidence="3" id="KW-0808">Transferase</keyword>
<dbReference type="Pfam" id="PF00069">
    <property type="entry name" value="Pkinase"/>
    <property type="match status" value="1"/>
</dbReference>
<dbReference type="OrthoDB" id="346907at2759"/>
<evidence type="ECO:0000313" key="8">
    <source>
        <dbReference type="EMBL" id="KAF9440138.1"/>
    </source>
</evidence>
<gene>
    <name evidence="8" type="ORF">P691DRAFT_688612</name>
</gene>
<organism evidence="8 9">
    <name type="scientific">Macrolepiota fuliginosa MF-IS2</name>
    <dbReference type="NCBI Taxonomy" id="1400762"/>
    <lineage>
        <taxon>Eukaryota</taxon>
        <taxon>Fungi</taxon>
        <taxon>Dikarya</taxon>
        <taxon>Basidiomycota</taxon>
        <taxon>Agaricomycotina</taxon>
        <taxon>Agaricomycetes</taxon>
        <taxon>Agaricomycetidae</taxon>
        <taxon>Agaricales</taxon>
        <taxon>Agaricineae</taxon>
        <taxon>Agaricaceae</taxon>
        <taxon>Macrolepiota</taxon>
    </lineage>
</organism>
<evidence type="ECO:0000256" key="1">
    <source>
        <dbReference type="ARBA" id="ARBA00006529"/>
    </source>
</evidence>
<keyword evidence="6" id="KW-0067">ATP-binding</keyword>
<name>A0A9P6BW27_9AGAR</name>
<evidence type="ECO:0000256" key="5">
    <source>
        <dbReference type="ARBA" id="ARBA00022777"/>
    </source>
</evidence>
<dbReference type="Proteomes" id="UP000807342">
    <property type="component" value="Unassembled WGS sequence"/>
</dbReference>
<protein>
    <submittedName>
        <fullName evidence="8">Kinase-like protein</fullName>
    </submittedName>
</protein>
<evidence type="ECO:0000259" key="7">
    <source>
        <dbReference type="PROSITE" id="PS50011"/>
    </source>
</evidence>
<feature type="non-terminal residue" evidence="8">
    <location>
        <position position="1"/>
    </location>
</feature>
<dbReference type="PROSITE" id="PS50011">
    <property type="entry name" value="PROTEIN_KINASE_DOM"/>
    <property type="match status" value="1"/>
</dbReference>
<dbReference type="PANTHER" id="PTHR11584">
    <property type="entry name" value="SERINE/THREONINE PROTEIN KINASE"/>
    <property type="match status" value="1"/>
</dbReference>
<dbReference type="PROSITE" id="PS00108">
    <property type="entry name" value="PROTEIN_KINASE_ST"/>
    <property type="match status" value="1"/>
</dbReference>
<accession>A0A9P6BW27</accession>
<keyword evidence="2" id="KW-0723">Serine/threonine-protein kinase</keyword>